<dbReference type="AlphaFoldDB" id="A0A6A6D8X5"/>
<dbReference type="EMBL" id="ML994720">
    <property type="protein sequence ID" value="KAF2175931.1"/>
    <property type="molecule type" value="Genomic_DNA"/>
</dbReference>
<reference evidence="1" key="1">
    <citation type="journal article" date="2020" name="Stud. Mycol.">
        <title>101 Dothideomycetes genomes: a test case for predicting lifestyles and emergence of pathogens.</title>
        <authorList>
            <person name="Haridas S."/>
            <person name="Albert R."/>
            <person name="Binder M."/>
            <person name="Bloem J."/>
            <person name="Labutti K."/>
            <person name="Salamov A."/>
            <person name="Andreopoulos B."/>
            <person name="Baker S."/>
            <person name="Barry K."/>
            <person name="Bills G."/>
            <person name="Bluhm B."/>
            <person name="Cannon C."/>
            <person name="Castanera R."/>
            <person name="Culley D."/>
            <person name="Daum C."/>
            <person name="Ezra D."/>
            <person name="Gonzalez J."/>
            <person name="Henrissat B."/>
            <person name="Kuo A."/>
            <person name="Liang C."/>
            <person name="Lipzen A."/>
            <person name="Lutzoni F."/>
            <person name="Magnuson J."/>
            <person name="Mondo S."/>
            <person name="Nolan M."/>
            <person name="Ohm R."/>
            <person name="Pangilinan J."/>
            <person name="Park H.-J."/>
            <person name="Ramirez L."/>
            <person name="Alfaro M."/>
            <person name="Sun H."/>
            <person name="Tritt A."/>
            <person name="Yoshinaga Y."/>
            <person name="Zwiers L.-H."/>
            <person name="Turgeon B."/>
            <person name="Goodwin S."/>
            <person name="Spatafora J."/>
            <person name="Crous P."/>
            <person name="Grigoriev I."/>
        </authorList>
    </citation>
    <scope>NUCLEOTIDE SEQUENCE</scope>
    <source>
        <strain evidence="1">CBS 207.26</strain>
    </source>
</reference>
<accession>A0A6A6D8X5</accession>
<evidence type="ECO:0000313" key="2">
    <source>
        <dbReference type="Proteomes" id="UP000800200"/>
    </source>
</evidence>
<evidence type="ECO:0000313" key="1">
    <source>
        <dbReference type="EMBL" id="KAF2175931.1"/>
    </source>
</evidence>
<name>A0A6A6D8X5_9PEZI</name>
<feature type="non-terminal residue" evidence="1">
    <location>
        <position position="1"/>
    </location>
</feature>
<protein>
    <submittedName>
        <fullName evidence="1">Uncharacterized protein</fullName>
    </submittedName>
</protein>
<gene>
    <name evidence="1" type="ORF">K469DRAFT_701318</name>
</gene>
<sequence>LLIPPHGGSYIYPLHSVIVMSPEFCITYTHNPVYRGPHHLSLRLRSLLRSLSITTASHAYRHASLRITMIPGLLITNMR</sequence>
<proteinExistence type="predicted"/>
<dbReference type="Proteomes" id="UP000800200">
    <property type="component" value="Unassembled WGS sequence"/>
</dbReference>
<organism evidence="1 2">
    <name type="scientific">Zopfia rhizophila CBS 207.26</name>
    <dbReference type="NCBI Taxonomy" id="1314779"/>
    <lineage>
        <taxon>Eukaryota</taxon>
        <taxon>Fungi</taxon>
        <taxon>Dikarya</taxon>
        <taxon>Ascomycota</taxon>
        <taxon>Pezizomycotina</taxon>
        <taxon>Dothideomycetes</taxon>
        <taxon>Dothideomycetes incertae sedis</taxon>
        <taxon>Zopfiaceae</taxon>
        <taxon>Zopfia</taxon>
    </lineage>
</organism>
<keyword evidence="2" id="KW-1185">Reference proteome</keyword>